<dbReference type="Gene3D" id="1.25.10.10">
    <property type="entry name" value="Leucine-rich Repeat Variant"/>
    <property type="match status" value="1"/>
</dbReference>
<sequence>MHNLMEKMTSLDQDFRFMALNDLMAQVGSDPASLTGDESTEKKVLQHVLDLVQDKISEVKNQAVKCLGRLIKVVREAQMDHIVDSLIDFSGSQEEELRDIAGLALKTVTSEIPQDSALAAKACARLSPKLSAQLQTPSTPPETHLEALSILSILVTRFPAHMTVLNPKPHPVQVIIPLLEHNRSAVRKKAISTLALFLPSAPPEVVDSLLRNVIMSSLNSSSATMMQRSSIQLVAAITRVSPQLISAVLSDMIPGILRGTSKEDDEERENSLQALEAVVLRCPLEVTPFLTQIISAGITLIKYDPNYAGDEDDEDTEMSDNEDDNELDDNDGYSDDEDTSYRIRRSAAKLLASIISTRPELLGTLYKSVSPVLISRFGDREETVKFEIWATYSLLITQTGVYGGQTKDTDASPLVKKRKREEGEMEIEETPHTLLRNQVPALSRKLLKQLQISKASPATLQAGFGLLLELLTVLPGCLVNQVIPLVATSRSVLSQSPTTGTSSLHVSVLLFLALFFATHPASSFSGSLSSILPLLISAIREKHPRITTEGFRVFSALLGALRPGNQESWLEDLYTEAVRRLRVNDTDSEVRDCAGDVIADLWVFAPEFVKTKGGEEWQVLLRSGGRTERPVKIIQKVALDASVDDKWISDSIEWTLNLLKKQGRTGKSDAFITLNTLISKYHDGIPNDLAPHVTPQLAPYLTTADIALLSHALTTFTLLLQLSPSTSFPAIEASILKDMYPLAHSPLVSGACLDALLAFFGALVKADGQIASHVVPGLVISLKNANPADTLPTNVAKVVSQVVRNQMSIAAGIIAEFSKPLKPGSKSSDAQTVLSLLVLGELGRFMYISDMSLQADIFNACVSMFNSESEEVRSAAAFATGNIAIGNMHHFLPSVINLVQTQNEKKLLSLYALKELVANCSVGQLENVADTLWAPLFQNSESSDEVVRNVAAACLGKLTLTNASKYLPLLQARLHDPDPAVRATVVSALRYTFADAIRTHDDLLTPFVLDFLSLLVDDNLDVRRLSLSALNAAARNKPHLIRDHLGAILPHLYAQTIVNTDLIRMVQMGPWKHRVDDGLEARKTAYETMYTLLDTCLNKLDLHEFFSRVSIGLGDESDEIKVLCHMMLFRLSQIAPAALAHRLDEITPELERTMQGAAVTKDTVKQDIERTAELQRSTLRAIAALSKISSQGNSPRFDRCVENIGKSQWSSDLNELIGKS</sequence>
<dbReference type="InterPro" id="IPR039852">
    <property type="entry name" value="CAND1/CAND2"/>
</dbReference>
<name>A0AAV5A815_9AGAM</name>
<evidence type="ECO:0000256" key="4">
    <source>
        <dbReference type="PROSITE-ProRule" id="PRU00103"/>
    </source>
</evidence>
<feature type="compositionally biased region" description="Acidic residues" evidence="5">
    <location>
        <begin position="309"/>
        <end position="338"/>
    </location>
</feature>
<dbReference type="AlphaFoldDB" id="A0AAV5A815"/>
<reference evidence="7" key="1">
    <citation type="submission" date="2021-10" db="EMBL/GenBank/DDBJ databases">
        <title>De novo Genome Assembly of Clathrus columnatus (Basidiomycota, Fungi) Using Illumina and Nanopore Sequence Data.</title>
        <authorList>
            <person name="Ogiso-Tanaka E."/>
            <person name="Itagaki H."/>
            <person name="Hosoya T."/>
            <person name="Hosaka K."/>
        </authorList>
    </citation>
    <scope>NUCLEOTIDE SEQUENCE</scope>
    <source>
        <strain evidence="7">MO-923</strain>
    </source>
</reference>
<evidence type="ECO:0000256" key="1">
    <source>
        <dbReference type="ARBA" id="ARBA00007657"/>
    </source>
</evidence>
<feature type="domain" description="TATA-binding protein interacting (TIP20)" evidence="6">
    <location>
        <begin position="1040"/>
        <end position="1203"/>
    </location>
</feature>
<evidence type="ECO:0000259" key="6">
    <source>
        <dbReference type="Pfam" id="PF08623"/>
    </source>
</evidence>
<gene>
    <name evidence="7" type="ORF">Clacol_003616</name>
</gene>
<dbReference type="PROSITE" id="PS50077">
    <property type="entry name" value="HEAT_REPEAT"/>
    <property type="match status" value="1"/>
</dbReference>
<evidence type="ECO:0000313" key="8">
    <source>
        <dbReference type="Proteomes" id="UP001050691"/>
    </source>
</evidence>
<keyword evidence="3" id="KW-0833">Ubl conjugation pathway</keyword>
<keyword evidence="2" id="KW-0677">Repeat</keyword>
<dbReference type="Proteomes" id="UP001050691">
    <property type="component" value="Unassembled WGS sequence"/>
</dbReference>
<dbReference type="SUPFAM" id="SSF48371">
    <property type="entry name" value="ARM repeat"/>
    <property type="match status" value="1"/>
</dbReference>
<feature type="region of interest" description="Disordered" evidence="5">
    <location>
        <begin position="307"/>
        <end position="338"/>
    </location>
</feature>
<comment type="caution">
    <text evidence="7">The sequence shown here is derived from an EMBL/GenBank/DDBJ whole genome shotgun (WGS) entry which is preliminary data.</text>
</comment>
<proteinExistence type="inferred from homology"/>
<dbReference type="Pfam" id="PF25782">
    <property type="entry name" value="TPR_CAND1"/>
    <property type="match status" value="1"/>
</dbReference>
<dbReference type="GO" id="GO:0010265">
    <property type="term" value="P:SCF complex assembly"/>
    <property type="evidence" value="ECO:0007669"/>
    <property type="project" value="InterPro"/>
</dbReference>
<evidence type="ECO:0000313" key="7">
    <source>
        <dbReference type="EMBL" id="GJJ09394.1"/>
    </source>
</evidence>
<evidence type="ECO:0000256" key="2">
    <source>
        <dbReference type="ARBA" id="ARBA00022737"/>
    </source>
</evidence>
<feature type="repeat" description="HEAT" evidence="4">
    <location>
        <begin position="44"/>
        <end position="81"/>
    </location>
</feature>
<dbReference type="InterPro" id="IPR013932">
    <property type="entry name" value="TATA-bd_TIP120"/>
</dbReference>
<dbReference type="InterPro" id="IPR016024">
    <property type="entry name" value="ARM-type_fold"/>
</dbReference>
<evidence type="ECO:0000256" key="5">
    <source>
        <dbReference type="SAM" id="MobiDB-lite"/>
    </source>
</evidence>
<protein>
    <recommendedName>
        <fullName evidence="6">TATA-binding protein interacting (TIP20) domain-containing protein</fullName>
    </recommendedName>
</protein>
<accession>A0AAV5A815</accession>
<keyword evidence="8" id="KW-1185">Reference proteome</keyword>
<dbReference type="Pfam" id="PF08623">
    <property type="entry name" value="TIP120"/>
    <property type="match status" value="1"/>
</dbReference>
<evidence type="ECO:0000256" key="3">
    <source>
        <dbReference type="ARBA" id="ARBA00022786"/>
    </source>
</evidence>
<dbReference type="InterPro" id="IPR011989">
    <property type="entry name" value="ARM-like"/>
</dbReference>
<dbReference type="PANTHER" id="PTHR12696">
    <property type="entry name" value="TIP120"/>
    <property type="match status" value="1"/>
</dbReference>
<dbReference type="EMBL" id="BPWL01000004">
    <property type="protein sequence ID" value="GJJ09394.1"/>
    <property type="molecule type" value="Genomic_DNA"/>
</dbReference>
<comment type="similarity">
    <text evidence="1">Belongs to the CAND family.</text>
</comment>
<dbReference type="InterPro" id="IPR021133">
    <property type="entry name" value="HEAT_type_2"/>
</dbReference>
<organism evidence="7 8">
    <name type="scientific">Clathrus columnatus</name>
    <dbReference type="NCBI Taxonomy" id="1419009"/>
    <lineage>
        <taxon>Eukaryota</taxon>
        <taxon>Fungi</taxon>
        <taxon>Dikarya</taxon>
        <taxon>Basidiomycota</taxon>
        <taxon>Agaricomycotina</taxon>
        <taxon>Agaricomycetes</taxon>
        <taxon>Phallomycetidae</taxon>
        <taxon>Phallales</taxon>
        <taxon>Clathraceae</taxon>
        <taxon>Clathrus</taxon>
    </lineage>
</organism>
<dbReference type="Pfam" id="PF13646">
    <property type="entry name" value="HEAT_2"/>
    <property type="match status" value="1"/>
</dbReference>